<dbReference type="RefSeq" id="WP_308453390.1">
    <property type="nucleotide sequence ID" value="NZ_JAJEQR010000016.1"/>
</dbReference>
<reference evidence="1" key="1">
    <citation type="submission" date="2021-10" db="EMBL/GenBank/DDBJ databases">
        <title>Anaerobic single-cell dispensing facilitates the cultivation of human gut bacteria.</title>
        <authorList>
            <person name="Afrizal A."/>
        </authorList>
    </citation>
    <scope>NUCLEOTIDE SEQUENCE</scope>
    <source>
        <strain evidence="1">CLA-AA-H215</strain>
    </source>
</reference>
<evidence type="ECO:0000313" key="1">
    <source>
        <dbReference type="EMBL" id="MCC2230752.1"/>
    </source>
</evidence>
<dbReference type="InterPro" id="IPR012674">
    <property type="entry name" value="Calycin"/>
</dbReference>
<dbReference type="Proteomes" id="UP001198182">
    <property type="component" value="Unassembled WGS sequence"/>
</dbReference>
<proteinExistence type="predicted"/>
<sequence>MDKNVIVSVSGMLFAQGKGGESEDVEVISPGEYHWKNGKHYIRYVEINEEFEEPIMNTLKISPDEVSIMKRGLIESTMVFNRGNFTASHYTTPFGTLVMGIRTKDMKVSEEEQKIRVHVDYELEINYEHASDCSISIDIQSGGEQFCIS</sequence>
<organism evidence="1 2">
    <name type="scientific">Hominifimenecus microfluidus</name>
    <dbReference type="NCBI Taxonomy" id="2885348"/>
    <lineage>
        <taxon>Bacteria</taxon>
        <taxon>Bacillati</taxon>
        <taxon>Bacillota</taxon>
        <taxon>Clostridia</taxon>
        <taxon>Lachnospirales</taxon>
        <taxon>Lachnospiraceae</taxon>
        <taxon>Hominifimenecus</taxon>
    </lineage>
</organism>
<accession>A0AAE3JFH8</accession>
<gene>
    <name evidence="1" type="ORF">LKD81_07020</name>
</gene>
<dbReference type="Pfam" id="PF09148">
    <property type="entry name" value="DUF1934"/>
    <property type="match status" value="1"/>
</dbReference>
<protein>
    <submittedName>
        <fullName evidence="1">DUF1934 domain-containing protein</fullName>
    </submittedName>
</protein>
<dbReference type="InterPro" id="IPR015231">
    <property type="entry name" value="DUF1934"/>
</dbReference>
<dbReference type="EMBL" id="JAJEQR010000016">
    <property type="protein sequence ID" value="MCC2230752.1"/>
    <property type="molecule type" value="Genomic_DNA"/>
</dbReference>
<dbReference type="AlphaFoldDB" id="A0AAE3JFH8"/>
<evidence type="ECO:0000313" key="2">
    <source>
        <dbReference type="Proteomes" id="UP001198182"/>
    </source>
</evidence>
<dbReference type="SUPFAM" id="SSF50814">
    <property type="entry name" value="Lipocalins"/>
    <property type="match status" value="1"/>
</dbReference>
<name>A0AAE3JFH8_9FIRM</name>
<comment type="caution">
    <text evidence="1">The sequence shown here is derived from an EMBL/GenBank/DDBJ whole genome shotgun (WGS) entry which is preliminary data.</text>
</comment>
<keyword evidence="2" id="KW-1185">Reference proteome</keyword>
<dbReference type="Gene3D" id="2.40.128.20">
    <property type="match status" value="1"/>
</dbReference>